<dbReference type="Pfam" id="PF13455">
    <property type="entry name" value="MUG113"/>
    <property type="match status" value="1"/>
</dbReference>
<keyword evidence="2" id="KW-0472">Membrane</keyword>
<dbReference type="SUPFAM" id="SSF103657">
    <property type="entry name" value="BAR/IMD domain-like"/>
    <property type="match status" value="1"/>
</dbReference>
<reference evidence="5" key="1">
    <citation type="submission" date="2016-08" db="EMBL/GenBank/DDBJ databases">
        <title>Complete genome sequence of the organohalide-respiring Epsilonproteobacterium Sulfurospirillum halorespirans.</title>
        <authorList>
            <person name="Goris T."/>
            <person name="Zimmermann J."/>
            <person name="Schenz B."/>
            <person name="Lemos M."/>
            <person name="Hackermueller J."/>
            <person name="Diekert G."/>
        </authorList>
    </citation>
    <scope>NUCLEOTIDE SEQUENCE [LARGE SCALE GENOMIC DNA]</scope>
    <source>
        <strain>DSM 13726</strain>
        <strain evidence="5">PCE-M2</strain>
    </source>
</reference>
<protein>
    <recommendedName>
        <fullName evidence="3">Bacteriophage T5 Orf172 DNA-binding domain-containing protein</fullName>
    </recommendedName>
</protein>
<proteinExistence type="predicted"/>
<dbReference type="STRING" id="1193502.SHALO_1064"/>
<dbReference type="Pfam" id="PF13250">
    <property type="entry name" value="SNIPE"/>
    <property type="match status" value="1"/>
</dbReference>
<feature type="domain" description="Bacteriophage T5 Orf172 DNA-binding" evidence="3">
    <location>
        <begin position="381"/>
        <end position="464"/>
    </location>
</feature>
<dbReference type="InterPro" id="IPR027267">
    <property type="entry name" value="AH/BAR_dom_sf"/>
</dbReference>
<feature type="transmembrane region" description="Helical" evidence="2">
    <location>
        <begin position="6"/>
        <end position="21"/>
    </location>
</feature>
<dbReference type="AlphaFoldDB" id="A0A1D7TJ08"/>
<evidence type="ECO:0000259" key="3">
    <source>
        <dbReference type="SMART" id="SM00974"/>
    </source>
</evidence>
<dbReference type="Proteomes" id="UP000094609">
    <property type="component" value="Chromosome"/>
</dbReference>
<dbReference type="PATRIC" id="fig|1193502.14.peg.1077"/>
<dbReference type="InterPro" id="IPR025280">
    <property type="entry name" value="SNIPE"/>
</dbReference>
<gene>
    <name evidence="4" type="ORF">SHALO_1064</name>
</gene>
<accession>A0A1D7TJ08</accession>
<keyword evidence="5" id="KW-1185">Reference proteome</keyword>
<dbReference type="InterPro" id="IPR018306">
    <property type="entry name" value="Phage_T5_Orf172_DNA-bd"/>
</dbReference>
<evidence type="ECO:0000313" key="4">
    <source>
        <dbReference type="EMBL" id="AOO64844.1"/>
    </source>
</evidence>
<dbReference type="EMBL" id="CP017111">
    <property type="protein sequence ID" value="AOO64844.1"/>
    <property type="molecule type" value="Genomic_DNA"/>
</dbReference>
<keyword evidence="2" id="KW-0812">Transmembrane</keyword>
<dbReference type="SMART" id="SM00974">
    <property type="entry name" value="T5orf172"/>
    <property type="match status" value="1"/>
</dbReference>
<keyword evidence="2" id="KW-1133">Transmembrane helix</keyword>
<keyword evidence="1" id="KW-0175">Coiled coil</keyword>
<dbReference type="RefSeq" id="WP_069477691.1">
    <property type="nucleotide sequence ID" value="NZ_CP017111.1"/>
</dbReference>
<organism evidence="4 5">
    <name type="scientific">Sulfurospirillum halorespirans DSM 13726</name>
    <dbReference type="NCBI Taxonomy" id="1193502"/>
    <lineage>
        <taxon>Bacteria</taxon>
        <taxon>Pseudomonadati</taxon>
        <taxon>Campylobacterota</taxon>
        <taxon>Epsilonproteobacteria</taxon>
        <taxon>Campylobacterales</taxon>
        <taxon>Sulfurospirillaceae</taxon>
        <taxon>Sulfurospirillum</taxon>
    </lineage>
</organism>
<feature type="coiled-coil region" evidence="1">
    <location>
        <begin position="233"/>
        <end position="364"/>
    </location>
</feature>
<dbReference type="KEGG" id="shal:SHALO_1064"/>
<evidence type="ECO:0000313" key="5">
    <source>
        <dbReference type="Proteomes" id="UP000094609"/>
    </source>
</evidence>
<evidence type="ECO:0000256" key="2">
    <source>
        <dbReference type="SAM" id="Phobius"/>
    </source>
</evidence>
<feature type="coiled-coil region" evidence="1">
    <location>
        <begin position="20"/>
        <end position="144"/>
    </location>
</feature>
<sequence>MTPELFIFLAVVIFGLYLMYTRHKERLERTKNNVNSLDELRDQIKIAKDDFNNLKASIQQKRDEKLDIENILLSIEGKIKIAKEEFDALDSKTKELQKIQKEADKTVALLEKAKFEIPEKQLQIDELSSELHDLQSKLDLYSRVDEFVEFGHFKMPAYLYETSYRFAEEIKIVRDQQKKILDNGDAITCPAKNIVTTYSSLSDSILKNASKLMLRIFNIECDFLIGNVTPASYTRTLERIEKLANDIERLSLTLECGFNINYIKLKFDECTLQYQYKLKKQEEQEEQKAIKEQMREEQKAIQEYERAIRDAEKEEKLYENLLEKAKLELAKASESEKAIMSARVAQLEADLAEALAKSERAKSMAEQTRKGYIYVISNIGSFGEDVYKIGMTRRLDPMDRVRELGDASVPFPFDVHAMIYYEDAPKLENQLHKEFNNNRVNAVNLRKEFFRVELDKVRNTVEKLTNNEADFKMTVLAEQYNETLRLLS</sequence>
<evidence type="ECO:0000256" key="1">
    <source>
        <dbReference type="SAM" id="Coils"/>
    </source>
</evidence>
<name>A0A1D7TJ08_9BACT</name>
<dbReference type="Gene3D" id="1.10.287.1490">
    <property type="match status" value="1"/>
</dbReference>